<accession>A0A1U9UMY7</accession>
<evidence type="ECO:0000313" key="4">
    <source>
        <dbReference type="Proteomes" id="UP000189627"/>
    </source>
</evidence>
<dbReference type="InterPro" id="IPR042100">
    <property type="entry name" value="Bug_dom1"/>
</dbReference>
<dbReference type="AlphaFoldDB" id="A0A1U9UMY7"/>
<dbReference type="Pfam" id="PF03401">
    <property type="entry name" value="TctC"/>
    <property type="match status" value="1"/>
</dbReference>
<dbReference type="EMBL" id="CP017757">
    <property type="protein sequence ID" value="AQV94042.1"/>
    <property type="molecule type" value="Genomic_DNA"/>
</dbReference>
<dbReference type="SUPFAM" id="SSF53850">
    <property type="entry name" value="Periplasmic binding protein-like II"/>
    <property type="match status" value="1"/>
</dbReference>
<dbReference type="PANTHER" id="PTHR42928">
    <property type="entry name" value="TRICARBOXYLATE-BINDING PROTEIN"/>
    <property type="match status" value="1"/>
</dbReference>
<dbReference type="InterPro" id="IPR005064">
    <property type="entry name" value="BUG"/>
</dbReference>
<dbReference type="Gene3D" id="3.40.190.150">
    <property type="entry name" value="Bordetella uptake gene, domain 1"/>
    <property type="match status" value="1"/>
</dbReference>
<reference evidence="4" key="1">
    <citation type="submission" date="2017-02" db="EMBL/GenBank/DDBJ databases">
        <title>Complete genome sequence of Cupriavidus necator strain NH9, a 3-chlorobenzoate degrader.</title>
        <authorList>
            <person name="Moriuchi R."/>
            <person name="Dohra H."/>
            <person name="Ogawa N."/>
        </authorList>
    </citation>
    <scope>NUCLEOTIDE SEQUENCE [LARGE SCALE GENOMIC DNA]</scope>
    <source>
        <strain evidence="4">NH9</strain>
    </source>
</reference>
<name>A0A1U9UMY7_CUPNE</name>
<protein>
    <submittedName>
        <fullName evidence="3">Tripartite tricarboxylate transporter substrate binding protein</fullName>
    </submittedName>
</protein>
<gene>
    <name evidence="3" type="ORF">BJN34_09075</name>
</gene>
<dbReference type="PIRSF" id="PIRSF017082">
    <property type="entry name" value="YflP"/>
    <property type="match status" value="1"/>
</dbReference>
<dbReference type="Gene3D" id="3.40.190.10">
    <property type="entry name" value="Periplasmic binding protein-like II"/>
    <property type="match status" value="1"/>
</dbReference>
<evidence type="ECO:0000256" key="2">
    <source>
        <dbReference type="SAM" id="SignalP"/>
    </source>
</evidence>
<dbReference type="PANTHER" id="PTHR42928:SF5">
    <property type="entry name" value="BLR1237 PROTEIN"/>
    <property type="match status" value="1"/>
</dbReference>
<comment type="similarity">
    <text evidence="1">Belongs to the UPF0065 (bug) family.</text>
</comment>
<proteinExistence type="inferred from homology"/>
<evidence type="ECO:0000313" key="3">
    <source>
        <dbReference type="EMBL" id="AQV94042.1"/>
    </source>
</evidence>
<organism evidence="3 4">
    <name type="scientific">Cupriavidus necator</name>
    <name type="common">Alcaligenes eutrophus</name>
    <name type="synonym">Ralstonia eutropha</name>
    <dbReference type="NCBI Taxonomy" id="106590"/>
    <lineage>
        <taxon>Bacteria</taxon>
        <taxon>Pseudomonadati</taxon>
        <taxon>Pseudomonadota</taxon>
        <taxon>Betaproteobacteria</taxon>
        <taxon>Burkholderiales</taxon>
        <taxon>Burkholderiaceae</taxon>
        <taxon>Cupriavidus</taxon>
    </lineage>
</organism>
<dbReference type="Proteomes" id="UP000189627">
    <property type="component" value="Chromosome 1"/>
</dbReference>
<evidence type="ECO:0000256" key="1">
    <source>
        <dbReference type="ARBA" id="ARBA00006987"/>
    </source>
</evidence>
<dbReference type="KEGG" id="cuh:BJN34_09075"/>
<dbReference type="CDD" id="cd13578">
    <property type="entry name" value="PBP2_Bug27"/>
    <property type="match status" value="1"/>
</dbReference>
<sequence>MKNPSRRAFRWLLLAALGAAGSLHATEYPNRPIKLVVPAPPAGTIDIMARLIATRLTQAWKQPVVVENRLGAHGMIGTAAVARSAPDGYTVLITVAALVGSPHLYPKLPYDIFKDFSPVTMLASTSVVLAVGPAMPVSTLEEFVQLARARPGQYSYASPGAGSAAHVYGETLNAEAALKLLHVPYKGEAAMVNDLLGGNVSAAFTSASVLIQQVAAGKLRLLASTGPRRLPMFPNLPTFGEAGYAGFDSAGWVGLLVPAGTPKEIIERLATQSQQILREPEVANRLAELGYVPRAASAPEFAAVMKADYLAWGARIRRAGIKLD</sequence>
<feature type="chain" id="PRO_5012414428" evidence="2">
    <location>
        <begin position="26"/>
        <end position="324"/>
    </location>
</feature>
<feature type="signal peptide" evidence="2">
    <location>
        <begin position="1"/>
        <end position="25"/>
    </location>
</feature>
<keyword evidence="2" id="KW-0732">Signal</keyword>